<feature type="chain" id="PRO_5003978985" evidence="1">
    <location>
        <begin position="19"/>
        <end position="79"/>
    </location>
</feature>
<dbReference type="AlphaFoldDB" id="L7JSM8"/>
<name>L7JSM8_PYRO1</name>
<organism>
    <name type="scientific">Pyricularia oryzae (strain P131)</name>
    <name type="common">Rice blast fungus</name>
    <name type="synonym">Magnaporthe oryzae</name>
    <dbReference type="NCBI Taxonomy" id="1143193"/>
    <lineage>
        <taxon>Eukaryota</taxon>
        <taxon>Fungi</taxon>
        <taxon>Dikarya</taxon>
        <taxon>Ascomycota</taxon>
        <taxon>Pezizomycotina</taxon>
        <taxon>Sordariomycetes</taxon>
        <taxon>Sordariomycetidae</taxon>
        <taxon>Magnaporthales</taxon>
        <taxon>Pyriculariaceae</taxon>
        <taxon>Pyricularia</taxon>
    </lineage>
</organism>
<proteinExistence type="predicted"/>
<evidence type="ECO:0000256" key="1">
    <source>
        <dbReference type="SAM" id="SignalP"/>
    </source>
</evidence>
<feature type="signal peptide" evidence="1">
    <location>
        <begin position="1"/>
        <end position="18"/>
    </location>
</feature>
<sequence length="79" mass="8864">MKTFVFVGLCLLFGNAMAAKCYCVNRDGSRHNTGTSEVCESSRKVFQDHTTDHYCESSYGESHWNQECKYQGCHGGLCV</sequence>
<reference evidence="2" key="1">
    <citation type="journal article" date="2012" name="PLoS Genet.">
        <title>Comparative analysis of the genomes of two field isolates of the rice blast fungus Magnaporthe oryzae.</title>
        <authorList>
            <person name="Xue M."/>
            <person name="Yang J."/>
            <person name="Li Z."/>
            <person name="Hu S."/>
            <person name="Yao N."/>
            <person name="Dean R.A."/>
            <person name="Zhao W."/>
            <person name="Shen M."/>
            <person name="Zhang H."/>
            <person name="Li C."/>
            <person name="Liu L."/>
            <person name="Cao L."/>
            <person name="Xu X."/>
            <person name="Xing Y."/>
            <person name="Hsiang T."/>
            <person name="Zhang Z."/>
            <person name="Xu J.R."/>
            <person name="Peng Y.L."/>
        </authorList>
    </citation>
    <scope>NUCLEOTIDE SEQUENCE [LARGE SCALE GENOMIC DNA]</scope>
    <source>
        <strain evidence="2">P131</strain>
    </source>
</reference>
<gene>
    <name evidence="2" type="ORF">OOW_P131scaffold00010g1</name>
</gene>
<accession>L7JSM8</accession>
<protein>
    <submittedName>
        <fullName evidence="2">Uncharacterized protein</fullName>
    </submittedName>
</protein>
<keyword evidence="1" id="KW-0732">Signal</keyword>
<evidence type="ECO:0000313" key="2">
    <source>
        <dbReference type="EMBL" id="ELQ70530.1"/>
    </source>
</evidence>
<dbReference type="EMBL" id="JH794193">
    <property type="protein sequence ID" value="ELQ70530.1"/>
    <property type="molecule type" value="Genomic_DNA"/>
</dbReference>